<feature type="transmembrane region" description="Helical" evidence="1">
    <location>
        <begin position="12"/>
        <end position="35"/>
    </location>
</feature>
<feature type="transmembrane region" description="Helical" evidence="1">
    <location>
        <begin position="238"/>
        <end position="261"/>
    </location>
</feature>
<dbReference type="OrthoDB" id="39278at2"/>
<dbReference type="STRING" id="381764.Fnod_0069"/>
<dbReference type="Proteomes" id="UP000002415">
    <property type="component" value="Chromosome"/>
</dbReference>
<dbReference type="EMBL" id="CP000771">
    <property type="protein sequence ID" value="ABS59936.1"/>
    <property type="molecule type" value="Genomic_DNA"/>
</dbReference>
<dbReference type="InterPro" id="IPR000160">
    <property type="entry name" value="GGDEF_dom"/>
</dbReference>
<dbReference type="NCBIfam" id="TIGR00254">
    <property type="entry name" value="GGDEF"/>
    <property type="match status" value="1"/>
</dbReference>
<dbReference type="InterPro" id="IPR043128">
    <property type="entry name" value="Rev_trsase/Diguanyl_cyclase"/>
</dbReference>
<reference evidence="3 4" key="1">
    <citation type="submission" date="2007-07" db="EMBL/GenBank/DDBJ databases">
        <title>Complete sequence of Fervidobacterium nodosum Rt17-B1.</title>
        <authorList>
            <consortium name="US DOE Joint Genome Institute"/>
            <person name="Copeland A."/>
            <person name="Lucas S."/>
            <person name="Lapidus A."/>
            <person name="Barry K."/>
            <person name="Glavina del Rio T."/>
            <person name="Dalin E."/>
            <person name="Tice H."/>
            <person name="Pitluck S."/>
            <person name="Saunders E."/>
            <person name="Brettin T."/>
            <person name="Bruce D."/>
            <person name="Detter J.C."/>
            <person name="Han C."/>
            <person name="Schmutz J."/>
            <person name="Larimer F."/>
            <person name="Land M."/>
            <person name="Hauser L."/>
            <person name="Kyrpides N."/>
            <person name="Mikhailova N."/>
            <person name="Nelson K."/>
            <person name="Gogarten J.P."/>
            <person name="Noll K."/>
            <person name="Richardson P."/>
        </authorList>
    </citation>
    <scope>NUCLEOTIDE SEQUENCE [LARGE SCALE GENOMIC DNA]</scope>
    <source>
        <strain evidence="4">ATCC 35602 / DSM 5306 / Rt17-B1</strain>
    </source>
</reference>
<dbReference type="InterPro" id="IPR029787">
    <property type="entry name" value="Nucleotide_cyclase"/>
</dbReference>
<feature type="transmembrane region" description="Helical" evidence="1">
    <location>
        <begin position="329"/>
        <end position="348"/>
    </location>
</feature>
<dbReference type="KEGG" id="fno:Fnod_0069"/>
<feature type="transmembrane region" description="Helical" evidence="1">
    <location>
        <begin position="173"/>
        <end position="200"/>
    </location>
</feature>
<dbReference type="PANTHER" id="PTHR45138:SF6">
    <property type="entry name" value="DIGUANYLATE CYCLASE DGCN"/>
    <property type="match status" value="1"/>
</dbReference>
<keyword evidence="1" id="KW-0472">Membrane</keyword>
<organism evidence="3 4">
    <name type="scientific">Fervidobacterium nodosum (strain ATCC 35602 / DSM 5306 / Rt17-B1)</name>
    <dbReference type="NCBI Taxonomy" id="381764"/>
    <lineage>
        <taxon>Bacteria</taxon>
        <taxon>Thermotogati</taxon>
        <taxon>Thermotogota</taxon>
        <taxon>Thermotogae</taxon>
        <taxon>Thermotogales</taxon>
        <taxon>Fervidobacteriaceae</taxon>
        <taxon>Fervidobacterium</taxon>
    </lineage>
</organism>
<evidence type="ECO:0000259" key="2">
    <source>
        <dbReference type="PROSITE" id="PS50887"/>
    </source>
</evidence>
<feature type="transmembrane region" description="Helical" evidence="1">
    <location>
        <begin position="304"/>
        <end position="322"/>
    </location>
</feature>
<feature type="transmembrane region" description="Helical" evidence="1">
    <location>
        <begin position="273"/>
        <end position="292"/>
    </location>
</feature>
<proteinExistence type="predicted"/>
<dbReference type="Pfam" id="PF00990">
    <property type="entry name" value="GGDEF"/>
    <property type="match status" value="1"/>
</dbReference>
<evidence type="ECO:0000256" key="1">
    <source>
        <dbReference type="SAM" id="Phobius"/>
    </source>
</evidence>
<dbReference type="GO" id="GO:0052621">
    <property type="term" value="F:diguanylate cyclase activity"/>
    <property type="evidence" value="ECO:0007669"/>
    <property type="project" value="TreeGrafter"/>
</dbReference>
<dbReference type="PANTHER" id="PTHR45138">
    <property type="entry name" value="REGULATORY COMPONENTS OF SENSORY TRANSDUCTION SYSTEM"/>
    <property type="match status" value="1"/>
</dbReference>
<sequence length="534" mass="61144">MRTKEQFFKFISIIRFSFIYYFIAFLAFLLLVIIMRYSISVQGYKIQDWTMIRENNVGSIEIKQIKVPYYEILRKPTTAIFFSKLEKNYFGDKVYYLYLPQVDGSYLAVYSNNRLIGSYGFSESRNGHFWYQPFLFQIPLDTSEIAIEISGVYEIGIDFVPTIIPENEKYKYLISYLMTNILLLTSIGLAMTLSIILYLISRSLLKEKKSAYLHLSMSSLLGAIWMLDLLPIPTTGSYTIILILRKIFVSSAYLAFAALIYGIFKLFSGKISIGAKIFIFINFLSAAILLLSPSHYFLKTFTNNIAVMLFLNAIYLVIVIFKTYSPAQIAFSFFFALTVIHDGFVMFLSRNQKLLSMYGIIALFGGFAYSLVNEYRDMVVGISLAHMKSITDSLTGAYTRGALSEIKISENDALAYIDLNRFKQINDNYGHDVGDQILKLLVNTLRSVIRKSDSIVRMGGDEFLVVLKDCPVEKAKEIMDNAKEKFNSSHKLKPDFSYGVVSGSSNLQEALFKADKLMYEMKDNFYKKIENKDI</sequence>
<dbReference type="HOGENOM" id="CLU_038242_0_0_0"/>
<feature type="transmembrane region" description="Helical" evidence="1">
    <location>
        <begin position="354"/>
        <end position="372"/>
    </location>
</feature>
<accession>A7HJ53</accession>
<dbReference type="Gene3D" id="3.30.70.270">
    <property type="match status" value="1"/>
</dbReference>
<evidence type="ECO:0000313" key="3">
    <source>
        <dbReference type="EMBL" id="ABS59936.1"/>
    </source>
</evidence>
<keyword evidence="1" id="KW-0812">Transmembrane</keyword>
<dbReference type="SMART" id="SM00267">
    <property type="entry name" value="GGDEF"/>
    <property type="match status" value="1"/>
</dbReference>
<gene>
    <name evidence="3" type="ordered locus">Fnod_0069</name>
</gene>
<dbReference type="RefSeq" id="WP_011993259.1">
    <property type="nucleotide sequence ID" value="NC_009718.1"/>
</dbReference>
<dbReference type="eggNOG" id="COG2199">
    <property type="taxonomic scope" value="Bacteria"/>
</dbReference>
<keyword evidence="4" id="KW-1185">Reference proteome</keyword>
<reference evidence="3 4" key="2">
    <citation type="journal article" date="2009" name="Proc. Natl. Acad. Sci. U.S.A.">
        <title>On the chimeric nature, thermophilic origin, and phylogenetic placement of the Thermotogales.</title>
        <authorList>
            <person name="Zhaxybayeva O."/>
            <person name="Swithers K.S."/>
            <person name="Lapierre P."/>
            <person name="Fournier G.P."/>
            <person name="Bickhart D.M."/>
            <person name="DeBoy R.T."/>
            <person name="Nelson K.E."/>
            <person name="Nesbo C.L."/>
            <person name="Doolittle W.F."/>
            <person name="Gogarten J.P."/>
            <person name="Noll K.M."/>
        </authorList>
    </citation>
    <scope>NUCLEOTIDE SEQUENCE [LARGE SCALE GENOMIC DNA]</scope>
    <source>
        <strain evidence="4">ATCC 35602 / DSM 5306 / Rt17-B1</strain>
    </source>
</reference>
<dbReference type="PROSITE" id="PS50887">
    <property type="entry name" value="GGDEF"/>
    <property type="match status" value="1"/>
</dbReference>
<keyword evidence="1" id="KW-1133">Transmembrane helix</keyword>
<dbReference type="GO" id="GO:0005886">
    <property type="term" value="C:plasma membrane"/>
    <property type="evidence" value="ECO:0007669"/>
    <property type="project" value="TreeGrafter"/>
</dbReference>
<dbReference type="GO" id="GO:1902201">
    <property type="term" value="P:negative regulation of bacterial-type flagellum-dependent cell motility"/>
    <property type="evidence" value="ECO:0007669"/>
    <property type="project" value="TreeGrafter"/>
</dbReference>
<dbReference type="CDD" id="cd01949">
    <property type="entry name" value="GGDEF"/>
    <property type="match status" value="1"/>
</dbReference>
<dbReference type="GO" id="GO:0043709">
    <property type="term" value="P:cell adhesion involved in single-species biofilm formation"/>
    <property type="evidence" value="ECO:0007669"/>
    <property type="project" value="TreeGrafter"/>
</dbReference>
<dbReference type="SUPFAM" id="SSF55073">
    <property type="entry name" value="Nucleotide cyclase"/>
    <property type="match status" value="1"/>
</dbReference>
<feature type="transmembrane region" description="Helical" evidence="1">
    <location>
        <begin position="212"/>
        <end position="232"/>
    </location>
</feature>
<dbReference type="AlphaFoldDB" id="A7HJ53"/>
<dbReference type="InterPro" id="IPR050469">
    <property type="entry name" value="Diguanylate_Cyclase"/>
</dbReference>
<evidence type="ECO:0000313" key="4">
    <source>
        <dbReference type="Proteomes" id="UP000002415"/>
    </source>
</evidence>
<feature type="domain" description="GGDEF" evidence="2">
    <location>
        <begin position="410"/>
        <end position="534"/>
    </location>
</feature>
<protein>
    <submittedName>
        <fullName evidence="3">Diguanylate cyclase</fullName>
    </submittedName>
</protein>
<name>A7HJ53_FERNB</name>